<reference evidence="2" key="1">
    <citation type="journal article" date="2019" name="Curr. Biol.">
        <title>Genome Sequence of Striga asiatica Provides Insight into the Evolution of Plant Parasitism.</title>
        <authorList>
            <person name="Yoshida S."/>
            <person name="Kim S."/>
            <person name="Wafula E.K."/>
            <person name="Tanskanen J."/>
            <person name="Kim Y.M."/>
            <person name="Honaas L."/>
            <person name="Yang Z."/>
            <person name="Spallek T."/>
            <person name="Conn C.E."/>
            <person name="Ichihashi Y."/>
            <person name="Cheong K."/>
            <person name="Cui S."/>
            <person name="Der J.P."/>
            <person name="Gundlach H."/>
            <person name="Jiao Y."/>
            <person name="Hori C."/>
            <person name="Ishida J.K."/>
            <person name="Kasahara H."/>
            <person name="Kiba T."/>
            <person name="Kim M.S."/>
            <person name="Koo N."/>
            <person name="Laohavisit A."/>
            <person name="Lee Y.H."/>
            <person name="Lumba S."/>
            <person name="McCourt P."/>
            <person name="Mortimer J.C."/>
            <person name="Mutuku J.M."/>
            <person name="Nomura T."/>
            <person name="Sasaki-Sekimoto Y."/>
            <person name="Seto Y."/>
            <person name="Wang Y."/>
            <person name="Wakatake T."/>
            <person name="Sakakibara H."/>
            <person name="Demura T."/>
            <person name="Yamaguchi S."/>
            <person name="Yoneyama K."/>
            <person name="Manabe R.I."/>
            <person name="Nelson D.C."/>
            <person name="Schulman A.H."/>
            <person name="Timko M.P."/>
            <person name="dePamphilis C.W."/>
            <person name="Choi D."/>
            <person name="Shirasu K."/>
        </authorList>
    </citation>
    <scope>NUCLEOTIDE SEQUENCE [LARGE SCALE GENOMIC DNA]</scope>
    <source>
        <strain evidence="2">cv. UVA1</strain>
    </source>
</reference>
<protein>
    <submittedName>
        <fullName evidence="1">Ethylene induced calmodulin binding protein</fullName>
    </submittedName>
</protein>
<gene>
    <name evidence="1" type="ORF">STAS_08935</name>
</gene>
<accession>A0A5A7PJP1</accession>
<dbReference type="EMBL" id="BKCP01004639">
    <property type="protein sequence ID" value="GER32838.1"/>
    <property type="molecule type" value="Genomic_DNA"/>
</dbReference>
<dbReference type="Proteomes" id="UP000325081">
    <property type="component" value="Unassembled WGS sequence"/>
</dbReference>
<evidence type="ECO:0000313" key="2">
    <source>
        <dbReference type="Proteomes" id="UP000325081"/>
    </source>
</evidence>
<dbReference type="AlphaFoldDB" id="A0A5A7PJP1"/>
<sequence>MEHAPEKSNKIWILKSESLLPFQLHNLRKLSRLRRSICLIFFSSSFARLSCKASFLLLRSFSFFSSKRLAAFAASRAFTLTSFSPTRLESERSYNLEHIKPKQNRKRNAFIDVISKKNTKRKKSYHHILSLLVFVVPVSSSIGKHVSSGFELERFSELPHVKVNLVRYKIQSTTICLSIYNKPLEYRHRLININEIQVYSSWRENRSLCLFTTSLLGRLYTFKHCIGETRSQLPKLESPFGVLNIVTVKQHSSQDQELATLNMPAFQNKLVLIGAGLECHHQPWQTENGLRDQKPQYQRHFVGQNHKMEQHFLLCDSGNLLQLILGCHSL</sequence>
<comment type="caution">
    <text evidence="1">The sequence shown here is derived from an EMBL/GenBank/DDBJ whole genome shotgun (WGS) entry which is preliminary data.</text>
</comment>
<proteinExistence type="predicted"/>
<name>A0A5A7PJP1_STRAF</name>
<keyword evidence="2" id="KW-1185">Reference proteome</keyword>
<evidence type="ECO:0000313" key="1">
    <source>
        <dbReference type="EMBL" id="GER32838.1"/>
    </source>
</evidence>
<organism evidence="1 2">
    <name type="scientific">Striga asiatica</name>
    <name type="common">Asiatic witchweed</name>
    <name type="synonym">Buchnera asiatica</name>
    <dbReference type="NCBI Taxonomy" id="4170"/>
    <lineage>
        <taxon>Eukaryota</taxon>
        <taxon>Viridiplantae</taxon>
        <taxon>Streptophyta</taxon>
        <taxon>Embryophyta</taxon>
        <taxon>Tracheophyta</taxon>
        <taxon>Spermatophyta</taxon>
        <taxon>Magnoliopsida</taxon>
        <taxon>eudicotyledons</taxon>
        <taxon>Gunneridae</taxon>
        <taxon>Pentapetalae</taxon>
        <taxon>asterids</taxon>
        <taxon>lamiids</taxon>
        <taxon>Lamiales</taxon>
        <taxon>Orobanchaceae</taxon>
        <taxon>Buchnereae</taxon>
        <taxon>Striga</taxon>
    </lineage>
</organism>